<dbReference type="AlphaFoldDB" id="A0A4R0PHS0"/>
<evidence type="ECO:0000256" key="1">
    <source>
        <dbReference type="ARBA" id="ARBA00006739"/>
    </source>
</evidence>
<comment type="similarity">
    <text evidence="1">Belongs to the glycosyltransferase 2 family.</text>
</comment>
<dbReference type="RefSeq" id="WP_131565549.1">
    <property type="nucleotide sequence ID" value="NZ_JAINFK010000001.1"/>
</dbReference>
<dbReference type="Pfam" id="PF00535">
    <property type="entry name" value="Glycos_transf_2"/>
    <property type="match status" value="1"/>
</dbReference>
<evidence type="ECO:0000313" key="6">
    <source>
        <dbReference type="Proteomes" id="UP000291301"/>
    </source>
</evidence>
<dbReference type="InterPro" id="IPR029044">
    <property type="entry name" value="Nucleotide-diphossugar_trans"/>
</dbReference>
<dbReference type="EMBL" id="SJST01000001">
    <property type="protein sequence ID" value="TCD16568.1"/>
    <property type="molecule type" value="Genomic_DNA"/>
</dbReference>
<feature type="domain" description="Glycosyltransferase 2-like" evidence="4">
    <location>
        <begin position="27"/>
        <end position="190"/>
    </location>
</feature>
<gene>
    <name evidence="5" type="ORF">E0D97_03885</name>
</gene>
<name>A0A4R0PHS0_9HYPH</name>
<dbReference type="PANTHER" id="PTHR43179:SF12">
    <property type="entry name" value="GALACTOFURANOSYLTRANSFERASE GLFT2"/>
    <property type="match status" value="1"/>
</dbReference>
<keyword evidence="6" id="KW-1185">Reference proteome</keyword>
<keyword evidence="2" id="KW-0328">Glycosyltransferase</keyword>
<dbReference type="GO" id="GO:0016757">
    <property type="term" value="F:glycosyltransferase activity"/>
    <property type="evidence" value="ECO:0007669"/>
    <property type="project" value="UniProtKB-KW"/>
</dbReference>
<dbReference type="InterPro" id="IPR001173">
    <property type="entry name" value="Glyco_trans_2-like"/>
</dbReference>
<sequence>MKQRLADNISLAGQTPGLDAAAVEIAVTVPTFRRPDHLLRTLDSLRAQKTSRPFAVIVMENDAEGGAGAEAAAPRFQSGADNGLVVIAHERGNCHAYNAGWFTAFTLFPNLRYLAVIDDDEIADPNWIEQLCATSERLDCALVGGPQIAVFEGDVRGDWQTHPVFTPHHNETGPVPVIYSSGNLLVRSDVLRAMPQPFLDPRFNFTGGGDSDFIQRARTKGFRIAWCNEAIVRETVPERRVTWSWIQARSLRNGMLSAAIEHRRRAGDVFGRTRTIAKSLALLAAAPPRFAVRFASTGSLLPSLYPVHVALGRIMSEFGYANEQYRDPEKN</sequence>
<reference evidence="5 6" key="1">
    <citation type="journal article" date="2015" name="Antonie Van Leeuwenhoek">
        <title>Oricola cellulosilytica gen. nov., sp. nov., a cellulose-degrading bacterium of the family Phyllobacteriaceae isolated from surface seashore water, and emended descriptions of Mesorhizobium loti and Phyllobacterium myrsinacearum.</title>
        <authorList>
            <person name="Hameed A."/>
            <person name="Shahina M."/>
            <person name="Lai W.A."/>
            <person name="Lin S.Y."/>
            <person name="Young L.S."/>
            <person name="Liu Y.C."/>
            <person name="Hsu Y.H."/>
            <person name="Young C.C."/>
        </authorList>
    </citation>
    <scope>NUCLEOTIDE SEQUENCE [LARGE SCALE GENOMIC DNA]</scope>
    <source>
        <strain evidence="5 6">KCTC 52183</strain>
    </source>
</reference>
<dbReference type="OrthoDB" id="6116224at2"/>
<evidence type="ECO:0000256" key="3">
    <source>
        <dbReference type="ARBA" id="ARBA00022679"/>
    </source>
</evidence>
<dbReference type="SUPFAM" id="SSF53448">
    <property type="entry name" value="Nucleotide-diphospho-sugar transferases"/>
    <property type="match status" value="1"/>
</dbReference>
<dbReference type="PANTHER" id="PTHR43179">
    <property type="entry name" value="RHAMNOSYLTRANSFERASE WBBL"/>
    <property type="match status" value="1"/>
</dbReference>
<accession>A0A4R0PHS0</accession>
<proteinExistence type="inferred from homology"/>
<dbReference type="Proteomes" id="UP000291301">
    <property type="component" value="Unassembled WGS sequence"/>
</dbReference>
<protein>
    <submittedName>
        <fullName evidence="5">Glycosyltransferase</fullName>
    </submittedName>
</protein>
<comment type="caution">
    <text evidence="5">The sequence shown here is derived from an EMBL/GenBank/DDBJ whole genome shotgun (WGS) entry which is preliminary data.</text>
</comment>
<evidence type="ECO:0000256" key="2">
    <source>
        <dbReference type="ARBA" id="ARBA00022676"/>
    </source>
</evidence>
<keyword evidence="3 5" id="KW-0808">Transferase</keyword>
<dbReference type="Gene3D" id="3.90.550.10">
    <property type="entry name" value="Spore Coat Polysaccharide Biosynthesis Protein SpsA, Chain A"/>
    <property type="match status" value="1"/>
</dbReference>
<evidence type="ECO:0000313" key="5">
    <source>
        <dbReference type="EMBL" id="TCD16568.1"/>
    </source>
</evidence>
<organism evidence="5 6">
    <name type="scientific">Oricola cellulosilytica</name>
    <dbReference type="NCBI Taxonomy" id="1429082"/>
    <lineage>
        <taxon>Bacteria</taxon>
        <taxon>Pseudomonadati</taxon>
        <taxon>Pseudomonadota</taxon>
        <taxon>Alphaproteobacteria</taxon>
        <taxon>Hyphomicrobiales</taxon>
        <taxon>Ahrensiaceae</taxon>
        <taxon>Oricola</taxon>
    </lineage>
</organism>
<evidence type="ECO:0000259" key="4">
    <source>
        <dbReference type="Pfam" id="PF00535"/>
    </source>
</evidence>